<gene>
    <name evidence="2" type="ORF">H9Q16_08165</name>
</gene>
<name>A0A927HDN2_9RHOB</name>
<organism evidence="2 3">
    <name type="scientific">Sulfitobacter aestuariivivens</name>
    <dbReference type="NCBI Taxonomy" id="2766981"/>
    <lineage>
        <taxon>Bacteria</taxon>
        <taxon>Pseudomonadati</taxon>
        <taxon>Pseudomonadota</taxon>
        <taxon>Alphaproteobacteria</taxon>
        <taxon>Rhodobacterales</taxon>
        <taxon>Roseobacteraceae</taxon>
        <taxon>Sulfitobacter</taxon>
    </lineage>
</organism>
<reference evidence="2" key="1">
    <citation type="submission" date="2020-08" db="EMBL/GenBank/DDBJ databases">
        <title>Sulfitobacter aestuariivivens sp. nov., isolated from a tidal flat.</title>
        <authorList>
            <person name="Park S."/>
            <person name="Yoon J.-H."/>
        </authorList>
    </citation>
    <scope>NUCLEOTIDE SEQUENCE</scope>
    <source>
        <strain evidence="2">TSTF-M16</strain>
    </source>
</reference>
<dbReference type="RefSeq" id="WP_191074817.1">
    <property type="nucleotide sequence ID" value="NZ_JACTAG010000001.1"/>
</dbReference>
<dbReference type="Proteomes" id="UP000635142">
    <property type="component" value="Unassembled WGS sequence"/>
</dbReference>
<dbReference type="InterPro" id="IPR052898">
    <property type="entry name" value="ACAD10-like"/>
</dbReference>
<dbReference type="PANTHER" id="PTHR47829">
    <property type="entry name" value="HYDROLASE, PUTATIVE (AFU_ORTHOLOGUE AFUA_1G12880)-RELATED"/>
    <property type="match status" value="1"/>
</dbReference>
<dbReference type="InterPro" id="IPR002575">
    <property type="entry name" value="Aminoglycoside_PTrfase"/>
</dbReference>
<dbReference type="InterPro" id="IPR041726">
    <property type="entry name" value="ACAD10_11_N"/>
</dbReference>
<feature type="domain" description="Aminoglycoside phosphotransferase" evidence="1">
    <location>
        <begin position="28"/>
        <end position="252"/>
    </location>
</feature>
<comment type="caution">
    <text evidence="2">The sequence shown here is derived from an EMBL/GenBank/DDBJ whole genome shotgun (WGS) entry which is preliminary data.</text>
</comment>
<protein>
    <submittedName>
        <fullName evidence="2">Phosphotransferase family protein</fullName>
    </submittedName>
</protein>
<dbReference type="CDD" id="cd05154">
    <property type="entry name" value="ACAD10_11_N-like"/>
    <property type="match status" value="1"/>
</dbReference>
<accession>A0A927HDN2</accession>
<dbReference type="AlphaFoldDB" id="A0A927HDN2"/>
<evidence type="ECO:0000313" key="2">
    <source>
        <dbReference type="EMBL" id="MBD3663892.1"/>
    </source>
</evidence>
<dbReference type="SUPFAM" id="SSF56112">
    <property type="entry name" value="Protein kinase-like (PK-like)"/>
    <property type="match status" value="1"/>
</dbReference>
<dbReference type="EMBL" id="JACTAG010000001">
    <property type="protein sequence ID" value="MBD3663892.1"/>
    <property type="molecule type" value="Genomic_DNA"/>
</dbReference>
<sequence>MHQYDRAELEGYLQAHVDGFGRLDAIDKFSDGQSNPTYKLTSGAKQFVLRAKPPGKLLKSAHAVDREFRVMQGLAKTNVAVPKMLHLSDDDSPMGTQFFVMEMVKGRIFWDPALPDLDNNARGRVYDAMNNTLAALHSVDPEAVGLGDYGKPGNYFERQVGRWSGQYRAAETDKLEDADWVMDWLEANMVPDDGASSIVHGDYRIDNMIFAPNREVVAAVLDWELSTLGHPLADLAYQCMHWRLPNSGHFRGLAGVDRAGIGLPTEDEYVDLYCERRGIKRPANWTFYLVFSYFRLLAILQGVLKRGLDGNASNPRDSEMMRHVIALMAGEARRLAND</sequence>
<proteinExistence type="predicted"/>
<dbReference type="Pfam" id="PF01636">
    <property type="entry name" value="APH"/>
    <property type="match status" value="1"/>
</dbReference>
<keyword evidence="3" id="KW-1185">Reference proteome</keyword>
<evidence type="ECO:0000313" key="3">
    <source>
        <dbReference type="Proteomes" id="UP000635142"/>
    </source>
</evidence>
<dbReference type="PANTHER" id="PTHR47829:SF3">
    <property type="entry name" value="AMINOGLYCOSIDE PHOSPHOTRANSFERASE DOMAIN-CONTAINING PROTEIN"/>
    <property type="match status" value="1"/>
</dbReference>
<evidence type="ECO:0000259" key="1">
    <source>
        <dbReference type="Pfam" id="PF01636"/>
    </source>
</evidence>
<dbReference type="Gene3D" id="3.30.200.20">
    <property type="entry name" value="Phosphorylase Kinase, domain 1"/>
    <property type="match status" value="1"/>
</dbReference>
<dbReference type="Gene3D" id="3.90.1200.10">
    <property type="match status" value="1"/>
</dbReference>
<dbReference type="InterPro" id="IPR011009">
    <property type="entry name" value="Kinase-like_dom_sf"/>
</dbReference>